<proteinExistence type="predicted"/>
<dbReference type="AlphaFoldDB" id="A0A8H3ZZT9"/>
<gene>
    <name evidence="4" type="ORF">F8M41_014538</name>
</gene>
<keyword evidence="3" id="KW-0732">Signal</keyword>
<keyword evidence="2" id="KW-0677">Repeat</keyword>
<organism evidence="4 5">
    <name type="scientific">Gigaspora margarita</name>
    <dbReference type="NCBI Taxonomy" id="4874"/>
    <lineage>
        <taxon>Eukaryota</taxon>
        <taxon>Fungi</taxon>
        <taxon>Fungi incertae sedis</taxon>
        <taxon>Mucoromycota</taxon>
        <taxon>Glomeromycotina</taxon>
        <taxon>Glomeromycetes</taxon>
        <taxon>Diversisporales</taxon>
        <taxon>Gigasporaceae</taxon>
        <taxon>Gigaspora</taxon>
    </lineage>
</organism>
<dbReference type="PANTHER" id="PTHR46093">
    <property type="entry name" value="ACYL-COA-BINDING DOMAIN-CONTAINING PROTEIN 5"/>
    <property type="match status" value="1"/>
</dbReference>
<dbReference type="InterPro" id="IPR015915">
    <property type="entry name" value="Kelch-typ_b-propeller"/>
</dbReference>
<evidence type="ECO:0000313" key="5">
    <source>
        <dbReference type="Proteomes" id="UP000439903"/>
    </source>
</evidence>
<evidence type="ECO:0000256" key="3">
    <source>
        <dbReference type="SAM" id="SignalP"/>
    </source>
</evidence>
<dbReference type="SUPFAM" id="SSF117281">
    <property type="entry name" value="Kelch motif"/>
    <property type="match status" value="2"/>
</dbReference>
<evidence type="ECO:0000256" key="1">
    <source>
        <dbReference type="ARBA" id="ARBA00022441"/>
    </source>
</evidence>
<reference evidence="4 5" key="1">
    <citation type="journal article" date="2019" name="Environ. Microbiol.">
        <title>At the nexus of three kingdoms: the genome of the mycorrhizal fungus Gigaspora margarita provides insights into plant, endobacterial and fungal interactions.</title>
        <authorList>
            <person name="Venice F."/>
            <person name="Ghignone S."/>
            <person name="Salvioli di Fossalunga A."/>
            <person name="Amselem J."/>
            <person name="Novero M."/>
            <person name="Xianan X."/>
            <person name="Sedzielewska Toro K."/>
            <person name="Morin E."/>
            <person name="Lipzen A."/>
            <person name="Grigoriev I.V."/>
            <person name="Henrissat B."/>
            <person name="Martin F.M."/>
            <person name="Bonfante P."/>
        </authorList>
    </citation>
    <scope>NUCLEOTIDE SEQUENCE [LARGE SCALE GENOMIC DNA]</scope>
    <source>
        <strain evidence="4 5">BEG34</strain>
    </source>
</reference>
<keyword evidence="1" id="KW-0880">Kelch repeat</keyword>
<protein>
    <submittedName>
        <fullName evidence="4">Galactose oxidase</fullName>
    </submittedName>
</protein>
<comment type="caution">
    <text evidence="4">The sequence shown here is derived from an EMBL/GenBank/DDBJ whole genome shotgun (WGS) entry which is preliminary data.</text>
</comment>
<sequence length="325" mass="36387">MSFFSFYIFAFLLNFIFTLANFTPPARCGHTSVLVDRKLYISGGIFFESSPVNLNDFFYFDVSQNFTMTALPWNNLTFTGAPQNAITSACSGGNNNDLIFIFGGLNNVDENSPFTSKFDISNQYWTNVTSGENEPTKRDSIACAKFNNGSIAIFAGFNQHQIITNEFWIFNSLELTWSLSNASNAPQSFWGYCAITLPDETILYIGGAIYEAFKSVPMNNNTTGPTPPGRRYFSAVLTSDKRIIIFGGKGDDESVLGDLWILDAESYQWSAGNISNPNGIALWMHTANLVDNYMIVAFGYENYSPIYLLDVSQRDSYKWVTEFIP</sequence>
<accession>A0A8H3ZZT9</accession>
<feature type="signal peptide" evidence="3">
    <location>
        <begin position="1"/>
        <end position="20"/>
    </location>
</feature>
<dbReference type="OrthoDB" id="2446102at2759"/>
<keyword evidence="5" id="KW-1185">Reference proteome</keyword>
<evidence type="ECO:0000256" key="2">
    <source>
        <dbReference type="ARBA" id="ARBA00022737"/>
    </source>
</evidence>
<dbReference type="Pfam" id="PF24681">
    <property type="entry name" value="Kelch_KLHDC2_KLHL20_DRC7"/>
    <property type="match status" value="2"/>
</dbReference>
<dbReference type="EMBL" id="WTPW01002993">
    <property type="protein sequence ID" value="KAF0357874.1"/>
    <property type="molecule type" value="Genomic_DNA"/>
</dbReference>
<evidence type="ECO:0000313" key="4">
    <source>
        <dbReference type="EMBL" id="KAF0357874.1"/>
    </source>
</evidence>
<feature type="chain" id="PRO_5034046547" evidence="3">
    <location>
        <begin position="21"/>
        <end position="325"/>
    </location>
</feature>
<dbReference type="Proteomes" id="UP000439903">
    <property type="component" value="Unassembled WGS sequence"/>
</dbReference>
<dbReference type="PANTHER" id="PTHR46093:SF18">
    <property type="entry name" value="FIBRONECTIN TYPE-III DOMAIN-CONTAINING PROTEIN"/>
    <property type="match status" value="1"/>
</dbReference>
<name>A0A8H3ZZT9_GIGMA</name>
<dbReference type="Gene3D" id="2.120.10.80">
    <property type="entry name" value="Kelch-type beta propeller"/>
    <property type="match status" value="2"/>
</dbReference>